<evidence type="ECO:0000256" key="7">
    <source>
        <dbReference type="ARBA" id="ARBA00023159"/>
    </source>
</evidence>
<dbReference type="InterPro" id="IPR036390">
    <property type="entry name" value="WH_DNA-bd_sf"/>
</dbReference>
<dbReference type="PANTHER" id="PTHR45526">
    <property type="entry name" value="TRANSCRIPTIONAL REGULATORY PROTEIN DPIA"/>
    <property type="match status" value="1"/>
</dbReference>
<feature type="domain" description="Response regulatory" evidence="11">
    <location>
        <begin position="7"/>
        <end position="119"/>
    </location>
</feature>
<dbReference type="InterPro" id="IPR011006">
    <property type="entry name" value="CheY-like_superfamily"/>
</dbReference>
<keyword evidence="8 9" id="KW-0804">Transcription</keyword>
<dbReference type="PROSITE" id="PS50110">
    <property type="entry name" value="RESPONSE_REGULATORY"/>
    <property type="match status" value="1"/>
</dbReference>
<dbReference type="SUPFAM" id="SSF46785">
    <property type="entry name" value="Winged helix' DNA-binding domain"/>
    <property type="match status" value="1"/>
</dbReference>
<evidence type="ECO:0000256" key="3">
    <source>
        <dbReference type="ARBA" id="ARBA00022553"/>
    </source>
</evidence>
<accession>A0ABQ1V3Y4</accession>
<gene>
    <name evidence="12" type="ORF">GCM10007298_36860</name>
</gene>
<evidence type="ECO:0000256" key="4">
    <source>
        <dbReference type="ARBA" id="ARBA00023012"/>
    </source>
</evidence>
<evidence type="ECO:0000313" key="12">
    <source>
        <dbReference type="EMBL" id="GGF37730.1"/>
    </source>
</evidence>
<keyword evidence="5 9" id="KW-0805">Transcription regulation</keyword>
<dbReference type="PIRSF" id="PIRSF006171">
    <property type="entry name" value="RR_citrat_malat"/>
    <property type="match status" value="1"/>
</dbReference>
<keyword evidence="4 9" id="KW-0902">Two-component regulatory system</keyword>
<evidence type="ECO:0000256" key="5">
    <source>
        <dbReference type="ARBA" id="ARBA00023015"/>
    </source>
</evidence>
<evidence type="ECO:0000256" key="10">
    <source>
        <dbReference type="PROSITE-ProRule" id="PRU00169"/>
    </source>
</evidence>
<keyword evidence="13" id="KW-1185">Reference proteome</keyword>
<dbReference type="InterPro" id="IPR005471">
    <property type="entry name" value="Tscrpt_reg_IclR_N"/>
</dbReference>
<dbReference type="EMBL" id="BMCS01000002">
    <property type="protein sequence ID" value="GGF37730.1"/>
    <property type="molecule type" value="Genomic_DNA"/>
</dbReference>
<comment type="subcellular location">
    <subcellularLocation>
        <location evidence="1 9">Cytoplasm</location>
    </subcellularLocation>
</comment>
<evidence type="ECO:0000313" key="13">
    <source>
        <dbReference type="Proteomes" id="UP000632454"/>
    </source>
</evidence>
<dbReference type="Pfam" id="PF09339">
    <property type="entry name" value="HTH_IclR"/>
    <property type="match status" value="1"/>
</dbReference>
<keyword evidence="7 9" id="KW-0010">Activator</keyword>
<evidence type="ECO:0000259" key="11">
    <source>
        <dbReference type="PROSITE" id="PS50110"/>
    </source>
</evidence>
<keyword evidence="6 9" id="KW-0238">DNA-binding</keyword>
<evidence type="ECO:0000256" key="9">
    <source>
        <dbReference type="PIRNR" id="PIRNR006171"/>
    </source>
</evidence>
<keyword evidence="2 9" id="KW-0963">Cytoplasm</keyword>
<evidence type="ECO:0000256" key="1">
    <source>
        <dbReference type="ARBA" id="ARBA00004496"/>
    </source>
</evidence>
<comment type="caution">
    <text evidence="12">The sequence shown here is derived from an EMBL/GenBank/DDBJ whole genome shotgun (WGS) entry which is preliminary data.</text>
</comment>
<evidence type="ECO:0000256" key="6">
    <source>
        <dbReference type="ARBA" id="ARBA00023125"/>
    </source>
</evidence>
<dbReference type="Gene3D" id="3.40.50.2300">
    <property type="match status" value="1"/>
</dbReference>
<proteinExistence type="predicted"/>
<protein>
    <recommendedName>
        <fullName evidence="9">Transcriptional regulatory protein</fullName>
    </recommendedName>
</protein>
<organism evidence="12 13">
    <name type="scientific">Williamsia phyllosphaerae</name>
    <dbReference type="NCBI Taxonomy" id="885042"/>
    <lineage>
        <taxon>Bacteria</taxon>
        <taxon>Bacillati</taxon>
        <taxon>Actinomycetota</taxon>
        <taxon>Actinomycetes</taxon>
        <taxon>Mycobacteriales</taxon>
        <taxon>Nocardiaceae</taxon>
        <taxon>Williamsia</taxon>
    </lineage>
</organism>
<dbReference type="InterPro" id="IPR036388">
    <property type="entry name" value="WH-like_DNA-bd_sf"/>
</dbReference>
<dbReference type="InterPro" id="IPR024187">
    <property type="entry name" value="Sig_transdc_resp-reg_cit/mal"/>
</dbReference>
<dbReference type="InterPro" id="IPR051271">
    <property type="entry name" value="2C-system_Tx_regulators"/>
</dbReference>
<dbReference type="Gene3D" id="1.10.10.10">
    <property type="entry name" value="Winged helix-like DNA-binding domain superfamily/Winged helix DNA-binding domain"/>
    <property type="match status" value="1"/>
</dbReference>
<reference evidence="13" key="1">
    <citation type="journal article" date="2019" name="Int. J. Syst. Evol. Microbiol.">
        <title>The Global Catalogue of Microorganisms (GCM) 10K type strain sequencing project: providing services to taxonomists for standard genome sequencing and annotation.</title>
        <authorList>
            <consortium name="The Broad Institute Genomics Platform"/>
            <consortium name="The Broad Institute Genome Sequencing Center for Infectious Disease"/>
            <person name="Wu L."/>
            <person name="Ma J."/>
        </authorList>
    </citation>
    <scope>NUCLEOTIDE SEQUENCE [LARGE SCALE GENOMIC DNA]</scope>
    <source>
        <strain evidence="13">CCM 7855</strain>
    </source>
</reference>
<dbReference type="Proteomes" id="UP000632454">
    <property type="component" value="Unassembled WGS sequence"/>
</dbReference>
<dbReference type="InterPro" id="IPR001789">
    <property type="entry name" value="Sig_transdc_resp-reg_receiver"/>
</dbReference>
<evidence type="ECO:0000256" key="8">
    <source>
        <dbReference type="ARBA" id="ARBA00023163"/>
    </source>
</evidence>
<dbReference type="SMART" id="SM00448">
    <property type="entry name" value="REC"/>
    <property type="match status" value="1"/>
</dbReference>
<dbReference type="PANTHER" id="PTHR45526:SF1">
    <property type="entry name" value="TRANSCRIPTIONAL REGULATORY PROTEIN DCUR-RELATED"/>
    <property type="match status" value="1"/>
</dbReference>
<evidence type="ECO:0000256" key="2">
    <source>
        <dbReference type="ARBA" id="ARBA00022490"/>
    </source>
</evidence>
<dbReference type="SUPFAM" id="SSF52172">
    <property type="entry name" value="CheY-like"/>
    <property type="match status" value="1"/>
</dbReference>
<feature type="modified residue" description="4-aspartylphosphate" evidence="10">
    <location>
        <position position="59"/>
    </location>
</feature>
<name>A0ABQ1V3Y4_9NOCA</name>
<keyword evidence="3 10" id="KW-0597">Phosphoprotein</keyword>
<dbReference type="Pfam" id="PF00072">
    <property type="entry name" value="Response_reg"/>
    <property type="match status" value="1"/>
</dbReference>
<dbReference type="RefSeq" id="WP_188491464.1">
    <property type="nucleotide sequence ID" value="NZ_BMCS01000002.1"/>
</dbReference>
<sequence>MSRSELSLLVVDDDFRVAALHASIADAMIGFRTEARVGGIAEARTALVDHPDIDLALVDVHLPDGSGIELIREMRCDAFVVTAEESATAVRHAFTAGALAYLIKPFENTELARRLAGYAQYRRIVDTTTLGQAQVDSAVATMRGDRVPQARGDESSQTEKSILGAFADQARPMFADELSSVVGISPPTARRYLASLVADGQLVMKLRYGSTGRPKQEYRLPGVESAP</sequence>